<dbReference type="STRING" id="1434072.SAMN05216210_3337"/>
<dbReference type="OrthoDB" id="9802264at2"/>
<keyword evidence="4" id="KW-0997">Cell inner membrane</keyword>
<dbReference type="SUPFAM" id="SSF52540">
    <property type="entry name" value="P-loop containing nucleoside triphosphate hydrolases"/>
    <property type="match status" value="1"/>
</dbReference>
<dbReference type="AlphaFoldDB" id="A0A1H2HVD6"/>
<dbReference type="GO" id="GO:0005524">
    <property type="term" value="F:ATP binding"/>
    <property type="evidence" value="ECO:0007669"/>
    <property type="project" value="UniProtKB-KW"/>
</dbReference>
<feature type="domain" description="ABC transporter" evidence="10">
    <location>
        <begin position="7"/>
        <end position="232"/>
    </location>
</feature>
<keyword evidence="3 9" id="KW-0500">Molybdenum</keyword>
<evidence type="ECO:0000256" key="7">
    <source>
        <dbReference type="ARBA" id="ARBA00022967"/>
    </source>
</evidence>
<dbReference type="InterPro" id="IPR003593">
    <property type="entry name" value="AAA+_ATPase"/>
</dbReference>
<dbReference type="InterPro" id="IPR050334">
    <property type="entry name" value="Molybdenum_import_ModC"/>
</dbReference>
<dbReference type="GO" id="GO:0140359">
    <property type="term" value="F:ABC-type transporter activity"/>
    <property type="evidence" value="ECO:0007669"/>
    <property type="project" value="InterPro"/>
</dbReference>
<dbReference type="EMBL" id="LT629787">
    <property type="protein sequence ID" value="SDU35764.1"/>
    <property type="molecule type" value="Genomic_DNA"/>
</dbReference>
<evidence type="ECO:0000259" key="10">
    <source>
        <dbReference type="PROSITE" id="PS50893"/>
    </source>
</evidence>
<keyword evidence="1" id="KW-0813">Transport</keyword>
<dbReference type="Gene3D" id="3.40.50.300">
    <property type="entry name" value="P-loop containing nucleotide triphosphate hydrolases"/>
    <property type="match status" value="1"/>
</dbReference>
<dbReference type="PANTHER" id="PTHR43514">
    <property type="entry name" value="ABC TRANSPORTER I FAMILY MEMBER 10"/>
    <property type="match status" value="1"/>
</dbReference>
<dbReference type="Pfam" id="PF03459">
    <property type="entry name" value="TOBE"/>
    <property type="match status" value="1"/>
</dbReference>
<dbReference type="SMART" id="SM00382">
    <property type="entry name" value="AAA"/>
    <property type="match status" value="1"/>
</dbReference>
<evidence type="ECO:0000256" key="1">
    <source>
        <dbReference type="ARBA" id="ARBA00022448"/>
    </source>
</evidence>
<gene>
    <name evidence="12" type="ORF">SAMN05216210_3337</name>
</gene>
<dbReference type="InterPro" id="IPR008995">
    <property type="entry name" value="Mo/tungstate-bd_C_term_dom"/>
</dbReference>
<keyword evidence="7" id="KW-1278">Translocase</keyword>
<dbReference type="PROSITE" id="PS00211">
    <property type="entry name" value="ABC_TRANSPORTER_1"/>
    <property type="match status" value="1"/>
</dbReference>
<keyword evidence="6 12" id="KW-0067">ATP-binding</keyword>
<reference evidence="13" key="1">
    <citation type="submission" date="2016-10" db="EMBL/GenBank/DDBJ databases">
        <authorList>
            <person name="Varghese N."/>
            <person name="Submissions S."/>
        </authorList>
    </citation>
    <scope>NUCLEOTIDE SEQUENCE [LARGE SCALE GENOMIC DNA]</scope>
    <source>
        <strain evidence="13">CECT 8338</strain>
    </source>
</reference>
<keyword evidence="2" id="KW-1003">Cell membrane</keyword>
<evidence type="ECO:0000256" key="8">
    <source>
        <dbReference type="ARBA" id="ARBA00023136"/>
    </source>
</evidence>
<keyword evidence="13" id="KW-1185">Reference proteome</keyword>
<dbReference type="InterPro" id="IPR011868">
    <property type="entry name" value="ModC_ABC_ATP-bd"/>
</dbReference>
<feature type="domain" description="Mop" evidence="11">
    <location>
        <begin position="291"/>
        <end position="356"/>
    </location>
</feature>
<dbReference type="PROSITE" id="PS50893">
    <property type="entry name" value="ABC_TRANSPORTER_2"/>
    <property type="match status" value="1"/>
</dbReference>
<evidence type="ECO:0000256" key="9">
    <source>
        <dbReference type="PROSITE-ProRule" id="PRU01213"/>
    </source>
</evidence>
<dbReference type="NCBIfam" id="TIGR02142">
    <property type="entry name" value="modC_ABC"/>
    <property type="match status" value="1"/>
</dbReference>
<evidence type="ECO:0000256" key="3">
    <source>
        <dbReference type="ARBA" id="ARBA00022505"/>
    </source>
</evidence>
<evidence type="ECO:0000256" key="4">
    <source>
        <dbReference type="ARBA" id="ARBA00022519"/>
    </source>
</evidence>
<dbReference type="Pfam" id="PF00005">
    <property type="entry name" value="ABC_tran"/>
    <property type="match status" value="1"/>
</dbReference>
<evidence type="ECO:0000259" key="11">
    <source>
        <dbReference type="PROSITE" id="PS51866"/>
    </source>
</evidence>
<proteinExistence type="predicted"/>
<keyword evidence="8" id="KW-0472">Membrane</keyword>
<dbReference type="Gene3D" id="2.40.50.100">
    <property type="match status" value="1"/>
</dbReference>
<dbReference type="InterPro" id="IPR027417">
    <property type="entry name" value="P-loop_NTPase"/>
</dbReference>
<evidence type="ECO:0000313" key="12">
    <source>
        <dbReference type="EMBL" id="SDU35764.1"/>
    </source>
</evidence>
<evidence type="ECO:0000313" key="13">
    <source>
        <dbReference type="Proteomes" id="UP000243924"/>
    </source>
</evidence>
<evidence type="ECO:0000256" key="2">
    <source>
        <dbReference type="ARBA" id="ARBA00022475"/>
    </source>
</evidence>
<dbReference type="InterPro" id="IPR004606">
    <property type="entry name" value="Mop_domain"/>
</dbReference>
<organism evidence="12 13">
    <name type="scientific">Halopseudomonas salegens</name>
    <dbReference type="NCBI Taxonomy" id="1434072"/>
    <lineage>
        <taxon>Bacteria</taxon>
        <taxon>Pseudomonadati</taxon>
        <taxon>Pseudomonadota</taxon>
        <taxon>Gammaproteobacteria</taxon>
        <taxon>Pseudomonadales</taxon>
        <taxon>Pseudomonadaceae</taxon>
        <taxon>Halopseudomonas</taxon>
    </lineage>
</organism>
<dbReference type="GO" id="GO:0016887">
    <property type="term" value="F:ATP hydrolysis activity"/>
    <property type="evidence" value="ECO:0007669"/>
    <property type="project" value="InterPro"/>
</dbReference>
<protein>
    <submittedName>
        <fullName evidence="12">Molybdate transport system ATP-binding protein</fullName>
    </submittedName>
</protein>
<sequence>MSLHIRLRLRRAGFTLDFNEHLPGQGVTALFGRSGSGKTTLLRCLAGFEPEAAGEICINGEYWQQERQSRPTHQRELGYVFQEASLFAHLTVAGNLRYAWRRVPAANRRITQAEAIDWLGLGELLRRYPDQLSGGQRQRVAIARAMLGSPQLLLMDEPLAALDSASKAEIMPYLQRLPQQLQMPILYVSHTLEEVAQLADHLVLLEHGRCLGQGALNEMLTRLDLPLASAASASAVVQAQVASFDADYHLLSVVTAAGSLQVPAPARPAGDQVRVRIAARDLLLAQAPLVGISALNSLPVTVLALTADTDPAFTLVRLEHAGQPLLARITRKSAEQMQLAAGTELQAIVKTASLAG</sequence>
<dbReference type="Proteomes" id="UP000243924">
    <property type="component" value="Chromosome I"/>
</dbReference>
<dbReference type="GO" id="GO:0015098">
    <property type="term" value="F:molybdate ion transmembrane transporter activity"/>
    <property type="evidence" value="ECO:0007669"/>
    <property type="project" value="InterPro"/>
</dbReference>
<dbReference type="SUPFAM" id="SSF50331">
    <property type="entry name" value="MOP-like"/>
    <property type="match status" value="1"/>
</dbReference>
<name>A0A1H2HVD6_9GAMM</name>
<keyword evidence="5" id="KW-0547">Nucleotide-binding</keyword>
<dbReference type="RefSeq" id="WP_092389109.1">
    <property type="nucleotide sequence ID" value="NZ_LT629787.1"/>
</dbReference>
<evidence type="ECO:0000256" key="5">
    <source>
        <dbReference type="ARBA" id="ARBA00022741"/>
    </source>
</evidence>
<dbReference type="InterPro" id="IPR005116">
    <property type="entry name" value="Transp-assoc_OB_typ1"/>
</dbReference>
<evidence type="ECO:0000256" key="6">
    <source>
        <dbReference type="ARBA" id="ARBA00022840"/>
    </source>
</evidence>
<dbReference type="InterPro" id="IPR003439">
    <property type="entry name" value="ABC_transporter-like_ATP-bd"/>
</dbReference>
<dbReference type="PANTHER" id="PTHR43514:SF10">
    <property type="entry name" value="MOLYBDENUM IMPORT ATP-BINDING PROTEIN MODC 2"/>
    <property type="match status" value="1"/>
</dbReference>
<dbReference type="GO" id="GO:0016020">
    <property type="term" value="C:membrane"/>
    <property type="evidence" value="ECO:0007669"/>
    <property type="project" value="InterPro"/>
</dbReference>
<dbReference type="PROSITE" id="PS51866">
    <property type="entry name" value="MOP"/>
    <property type="match status" value="1"/>
</dbReference>
<accession>A0A1H2HVD6</accession>
<dbReference type="InterPro" id="IPR017871">
    <property type="entry name" value="ABC_transporter-like_CS"/>
</dbReference>